<dbReference type="EMBL" id="OUUZ01000018">
    <property type="protein sequence ID" value="SPQ26783.1"/>
    <property type="molecule type" value="Genomic_DNA"/>
</dbReference>
<keyword evidence="1" id="KW-0472">Membrane</keyword>
<dbReference type="Proteomes" id="UP000289323">
    <property type="component" value="Unassembled WGS sequence"/>
</dbReference>
<keyword evidence="1" id="KW-0812">Transmembrane</keyword>
<name>A0A3S5CXU1_9PEZI</name>
<protein>
    <submittedName>
        <fullName evidence="2">992bd59f-c947-4386-bcd8-7b3793a1c7f1</fullName>
    </submittedName>
</protein>
<evidence type="ECO:0000313" key="3">
    <source>
        <dbReference type="Proteomes" id="UP000289323"/>
    </source>
</evidence>
<evidence type="ECO:0000256" key="1">
    <source>
        <dbReference type="SAM" id="Phobius"/>
    </source>
</evidence>
<dbReference type="AlphaFoldDB" id="A0A3S5CXU1"/>
<organism evidence="2 3">
    <name type="scientific">Thermothielavioides terrestris</name>
    <dbReference type="NCBI Taxonomy" id="2587410"/>
    <lineage>
        <taxon>Eukaryota</taxon>
        <taxon>Fungi</taxon>
        <taxon>Dikarya</taxon>
        <taxon>Ascomycota</taxon>
        <taxon>Pezizomycotina</taxon>
        <taxon>Sordariomycetes</taxon>
        <taxon>Sordariomycetidae</taxon>
        <taxon>Sordariales</taxon>
        <taxon>Chaetomiaceae</taxon>
        <taxon>Thermothielavioides</taxon>
    </lineage>
</organism>
<feature type="transmembrane region" description="Helical" evidence="1">
    <location>
        <begin position="44"/>
        <end position="70"/>
    </location>
</feature>
<evidence type="ECO:0000313" key="2">
    <source>
        <dbReference type="EMBL" id="SPQ26783.1"/>
    </source>
</evidence>
<proteinExistence type="predicted"/>
<reference evidence="2 3" key="1">
    <citation type="submission" date="2018-04" db="EMBL/GenBank/DDBJ databases">
        <authorList>
            <person name="Huttner S."/>
            <person name="Dainat J."/>
        </authorList>
    </citation>
    <scope>NUCLEOTIDE SEQUENCE [LARGE SCALE GENOMIC DNA]</scope>
</reference>
<keyword evidence="1" id="KW-1133">Transmembrane helix</keyword>
<accession>A0A3S5CXU1</accession>
<gene>
    <name evidence="2" type="ORF">TT172_LOCUS9202</name>
</gene>
<sequence length="72" mass="7572">MLSLAALPSLLPNLSNLSTLLRSTPHRPRHDGHAIPEDDLLNSIWIGLLGVEALMVLGVALRGLVGAVAASR</sequence>